<organism evidence="2 3">
    <name type="scientific">Apiospora aurea</name>
    <dbReference type="NCBI Taxonomy" id="335848"/>
    <lineage>
        <taxon>Eukaryota</taxon>
        <taxon>Fungi</taxon>
        <taxon>Dikarya</taxon>
        <taxon>Ascomycota</taxon>
        <taxon>Pezizomycotina</taxon>
        <taxon>Sordariomycetes</taxon>
        <taxon>Xylariomycetidae</taxon>
        <taxon>Amphisphaeriales</taxon>
        <taxon>Apiosporaceae</taxon>
        <taxon>Apiospora</taxon>
    </lineage>
</organism>
<dbReference type="Proteomes" id="UP001391051">
    <property type="component" value="Unassembled WGS sequence"/>
</dbReference>
<evidence type="ECO:0000313" key="2">
    <source>
        <dbReference type="EMBL" id="KAK7943560.1"/>
    </source>
</evidence>
<name>A0ABR1Q0P4_9PEZI</name>
<dbReference type="RefSeq" id="XP_066695591.1">
    <property type="nucleotide sequence ID" value="XM_066848895.1"/>
</dbReference>
<keyword evidence="3" id="KW-1185">Reference proteome</keyword>
<proteinExistence type="predicted"/>
<dbReference type="EMBL" id="JAQQWE010000008">
    <property type="protein sequence ID" value="KAK7943560.1"/>
    <property type="molecule type" value="Genomic_DNA"/>
</dbReference>
<protein>
    <submittedName>
        <fullName evidence="2">Uncharacterized protein</fullName>
    </submittedName>
</protein>
<accession>A0ABR1Q0P4</accession>
<evidence type="ECO:0000256" key="1">
    <source>
        <dbReference type="SAM" id="MobiDB-lite"/>
    </source>
</evidence>
<comment type="caution">
    <text evidence="2">The sequence shown here is derived from an EMBL/GenBank/DDBJ whole genome shotgun (WGS) entry which is preliminary data.</text>
</comment>
<feature type="region of interest" description="Disordered" evidence="1">
    <location>
        <begin position="114"/>
        <end position="141"/>
    </location>
</feature>
<dbReference type="GeneID" id="92081957"/>
<sequence>MDYTRSLPDLQSFPSSTWVDLHQGLDLDNLPYLGSPFLFFSGQLPGLPSLSDGESMHGFNTLPWEASEPLYTSVAPITTGEGMLLSSRDTILGTTFSSDDGLGTRGAIRSATVSCSSGETHPKMNSRVEKATKSRQHDSTEATVRSISNDILCENYKDILKSELPHWIAHRLWNEPAEALGPPPEGHPKLERAYLAVCTSSQVIDQILKNINGDWSTLDHRRQSDLRAKFHFRKKYGRRWAQLADTLGRGILLLASAKLASAVKSTRVTSKMLDDIALKIKTTGAREMKVLRILDPLAGGLMENEGFRHFKAADILHEL</sequence>
<gene>
    <name evidence="2" type="ORF">PG986_012673</name>
</gene>
<evidence type="ECO:0000313" key="3">
    <source>
        <dbReference type="Proteomes" id="UP001391051"/>
    </source>
</evidence>
<reference evidence="2 3" key="1">
    <citation type="submission" date="2023-01" db="EMBL/GenBank/DDBJ databases">
        <title>Analysis of 21 Apiospora genomes using comparative genomics revels a genus with tremendous synthesis potential of carbohydrate active enzymes and secondary metabolites.</title>
        <authorList>
            <person name="Sorensen T."/>
        </authorList>
    </citation>
    <scope>NUCLEOTIDE SEQUENCE [LARGE SCALE GENOMIC DNA]</scope>
    <source>
        <strain evidence="2 3">CBS 24483</strain>
    </source>
</reference>
<feature type="compositionally biased region" description="Basic and acidic residues" evidence="1">
    <location>
        <begin position="120"/>
        <end position="140"/>
    </location>
</feature>